<sequence length="170" mass="18634">MEKVCKILSDVIMLILIIIAALMLVPRLMGYGTYAVISSSMEPNIPVGSIVYDKDVKDVSKEVSVGDVVTYAISGDTMVTHRVTKIDTENKTVTTKGDANDTEDVNPISYDKVIGKVAFTIPILGYIAIYGRTKLGIAAVCAVVFVLVLLNFLPELFKKEEENKKEETNK</sequence>
<dbReference type="SUPFAM" id="SSF51306">
    <property type="entry name" value="LexA/Signal peptidase"/>
    <property type="match status" value="1"/>
</dbReference>
<dbReference type="Proteomes" id="UP000198838">
    <property type="component" value="Unassembled WGS sequence"/>
</dbReference>
<evidence type="ECO:0000313" key="8">
    <source>
        <dbReference type="Proteomes" id="UP000198838"/>
    </source>
</evidence>
<evidence type="ECO:0000256" key="3">
    <source>
        <dbReference type="ARBA" id="ARBA00022989"/>
    </source>
</evidence>
<protein>
    <recommendedName>
        <fullName evidence="5">Signal peptidase I</fullName>
        <ecNumber evidence="5">3.4.21.89</ecNumber>
    </recommendedName>
</protein>
<keyword evidence="3 6" id="KW-1133">Transmembrane helix</keyword>
<evidence type="ECO:0000256" key="2">
    <source>
        <dbReference type="ARBA" id="ARBA00022692"/>
    </source>
</evidence>
<feature type="transmembrane region" description="Helical" evidence="6">
    <location>
        <begin position="113"/>
        <end position="130"/>
    </location>
</feature>
<dbReference type="RefSeq" id="WP_177205592.1">
    <property type="nucleotide sequence ID" value="NZ_FOJY01000007.1"/>
</dbReference>
<evidence type="ECO:0000256" key="4">
    <source>
        <dbReference type="ARBA" id="ARBA00023136"/>
    </source>
</evidence>
<dbReference type="AlphaFoldDB" id="A0A1I0XP78"/>
<dbReference type="CDD" id="cd06462">
    <property type="entry name" value="Peptidase_S24_S26"/>
    <property type="match status" value="1"/>
</dbReference>
<accession>A0A1I0XP78</accession>
<comment type="subcellular location">
    <subcellularLocation>
        <location evidence="1">Membrane</location>
    </subcellularLocation>
</comment>
<dbReference type="STRING" id="1120918.SAMN05216249_10766"/>
<dbReference type="InterPro" id="IPR036286">
    <property type="entry name" value="LexA/Signal_pep-like_sf"/>
</dbReference>
<name>A0A1I0XP78_9FIRM</name>
<feature type="transmembrane region" description="Helical" evidence="6">
    <location>
        <begin position="135"/>
        <end position="153"/>
    </location>
</feature>
<evidence type="ECO:0000313" key="7">
    <source>
        <dbReference type="EMBL" id="SFB02939.1"/>
    </source>
</evidence>
<evidence type="ECO:0000256" key="6">
    <source>
        <dbReference type="SAM" id="Phobius"/>
    </source>
</evidence>
<dbReference type="EMBL" id="FOJY01000007">
    <property type="protein sequence ID" value="SFB02939.1"/>
    <property type="molecule type" value="Genomic_DNA"/>
</dbReference>
<dbReference type="EC" id="3.4.21.89" evidence="5"/>
<dbReference type="InterPro" id="IPR001733">
    <property type="entry name" value="Peptidase_S26B"/>
</dbReference>
<evidence type="ECO:0000256" key="5">
    <source>
        <dbReference type="NCBIfam" id="TIGR02228"/>
    </source>
</evidence>
<dbReference type="PANTHER" id="PTHR10806">
    <property type="entry name" value="SIGNAL PEPTIDASE COMPLEX CATALYTIC SUBUNIT SEC11"/>
    <property type="match status" value="1"/>
</dbReference>
<keyword evidence="2 6" id="KW-0812">Transmembrane</keyword>
<gene>
    <name evidence="7" type="ORF">SAMN05216249_10766</name>
</gene>
<dbReference type="GO" id="GO:0009003">
    <property type="term" value="F:signal peptidase activity"/>
    <property type="evidence" value="ECO:0007669"/>
    <property type="project" value="UniProtKB-EC"/>
</dbReference>
<dbReference type="GO" id="GO:0016020">
    <property type="term" value="C:membrane"/>
    <property type="evidence" value="ECO:0007669"/>
    <property type="project" value="UniProtKB-SubCell"/>
</dbReference>
<feature type="transmembrane region" description="Helical" evidence="6">
    <location>
        <begin position="7"/>
        <end position="25"/>
    </location>
</feature>
<keyword evidence="8" id="KW-1185">Reference proteome</keyword>
<dbReference type="NCBIfam" id="TIGR02228">
    <property type="entry name" value="sigpep_I_arch"/>
    <property type="match status" value="1"/>
</dbReference>
<dbReference type="GO" id="GO:0004252">
    <property type="term" value="F:serine-type endopeptidase activity"/>
    <property type="evidence" value="ECO:0007669"/>
    <property type="project" value="UniProtKB-UniRule"/>
</dbReference>
<evidence type="ECO:0000256" key="1">
    <source>
        <dbReference type="ARBA" id="ARBA00004370"/>
    </source>
</evidence>
<dbReference type="GO" id="GO:0006465">
    <property type="term" value="P:signal peptide processing"/>
    <property type="evidence" value="ECO:0007669"/>
    <property type="project" value="UniProtKB-UniRule"/>
</dbReference>
<keyword evidence="4 6" id="KW-0472">Membrane</keyword>
<dbReference type="PANTHER" id="PTHR10806:SF6">
    <property type="entry name" value="SIGNAL PEPTIDASE COMPLEX CATALYTIC SUBUNIT SEC11"/>
    <property type="match status" value="1"/>
</dbReference>
<reference evidence="7 8" key="1">
    <citation type="submission" date="2016-10" db="EMBL/GenBank/DDBJ databases">
        <authorList>
            <person name="de Groot N.N."/>
        </authorList>
    </citation>
    <scope>NUCLEOTIDE SEQUENCE [LARGE SCALE GENOMIC DNA]</scope>
    <source>
        <strain evidence="7 8">DSM 5522</strain>
    </source>
</reference>
<organism evidence="7 8">
    <name type="scientific">Acetitomaculum ruminis DSM 5522</name>
    <dbReference type="NCBI Taxonomy" id="1120918"/>
    <lineage>
        <taxon>Bacteria</taxon>
        <taxon>Bacillati</taxon>
        <taxon>Bacillota</taxon>
        <taxon>Clostridia</taxon>
        <taxon>Lachnospirales</taxon>
        <taxon>Lachnospiraceae</taxon>
        <taxon>Acetitomaculum</taxon>
    </lineage>
</organism>
<proteinExistence type="predicted"/>